<dbReference type="AlphaFoldDB" id="A0A4Z1P875"/>
<name>A0A4Z1P875_9PEZI</name>
<evidence type="ECO:0000256" key="1">
    <source>
        <dbReference type="SAM" id="MobiDB-lite"/>
    </source>
</evidence>
<feature type="region of interest" description="Disordered" evidence="1">
    <location>
        <begin position="67"/>
        <end position="104"/>
    </location>
</feature>
<protein>
    <submittedName>
        <fullName evidence="3">Uncharacterized protein</fullName>
    </submittedName>
</protein>
<organism evidence="3 4">
    <name type="scientific">Venturia nashicola</name>
    <dbReference type="NCBI Taxonomy" id="86259"/>
    <lineage>
        <taxon>Eukaryota</taxon>
        <taxon>Fungi</taxon>
        <taxon>Dikarya</taxon>
        <taxon>Ascomycota</taxon>
        <taxon>Pezizomycotina</taxon>
        <taxon>Dothideomycetes</taxon>
        <taxon>Pleosporomycetidae</taxon>
        <taxon>Venturiales</taxon>
        <taxon>Venturiaceae</taxon>
        <taxon>Venturia</taxon>
    </lineage>
</organism>
<sequence length="226" mass="21802">MKYQAATLLLAGLATAAPVAQDVPPTSNEGLRAGGSIVSGVGKGIQDSAIPGANSIASILNGLGSGLSNPQGATKRQIQPAHPPPAAHPPPTAADMERGSSILKGLGSGLKGSFPGSDAVASILSGLSGGLHEGSKNPPSAPKTTGNSVVETDLNEKRQAPALAPPGTPEARESTAGILHGLASGIQGTNYVGSGVVAGILNGVGGGFDAAASLPPAPSVANGRPA</sequence>
<evidence type="ECO:0000313" key="4">
    <source>
        <dbReference type="Proteomes" id="UP000298493"/>
    </source>
</evidence>
<reference evidence="3 4" key="1">
    <citation type="submission" date="2019-04" db="EMBL/GenBank/DDBJ databases">
        <title>High contiguity whole genome sequence and gene annotation resource for two Venturia nashicola isolates.</title>
        <authorList>
            <person name="Prokchorchik M."/>
            <person name="Won K."/>
            <person name="Lee Y."/>
            <person name="Choi E.D."/>
            <person name="Segonzac C."/>
            <person name="Sohn K.H."/>
        </authorList>
    </citation>
    <scope>NUCLEOTIDE SEQUENCE [LARGE SCALE GENOMIC DNA]</scope>
    <source>
        <strain evidence="3 4">PRI2</strain>
    </source>
</reference>
<feature type="chain" id="PRO_5021338201" evidence="2">
    <location>
        <begin position="17"/>
        <end position="226"/>
    </location>
</feature>
<proteinExistence type="predicted"/>
<dbReference type="EMBL" id="SNSC02000004">
    <property type="protein sequence ID" value="TID25327.1"/>
    <property type="molecule type" value="Genomic_DNA"/>
</dbReference>
<comment type="caution">
    <text evidence="3">The sequence shown here is derived from an EMBL/GenBank/DDBJ whole genome shotgun (WGS) entry which is preliminary data.</text>
</comment>
<feature type="signal peptide" evidence="2">
    <location>
        <begin position="1"/>
        <end position="16"/>
    </location>
</feature>
<feature type="compositionally biased region" description="Polar residues" evidence="1">
    <location>
        <begin position="67"/>
        <end position="77"/>
    </location>
</feature>
<evidence type="ECO:0000313" key="3">
    <source>
        <dbReference type="EMBL" id="TID25327.1"/>
    </source>
</evidence>
<feature type="compositionally biased region" description="Pro residues" evidence="1">
    <location>
        <begin position="81"/>
        <end position="92"/>
    </location>
</feature>
<dbReference type="Proteomes" id="UP000298493">
    <property type="component" value="Unassembled WGS sequence"/>
</dbReference>
<keyword evidence="2" id="KW-0732">Signal</keyword>
<accession>A0A4Z1P875</accession>
<keyword evidence="4" id="KW-1185">Reference proteome</keyword>
<evidence type="ECO:0000256" key="2">
    <source>
        <dbReference type="SAM" id="SignalP"/>
    </source>
</evidence>
<gene>
    <name evidence="3" type="ORF">E6O75_ATG04532</name>
</gene>